<reference evidence="3 4" key="1">
    <citation type="submission" date="2020-02" db="EMBL/GenBank/DDBJ databases">
        <title>Complete genome sequence of Pseudomonas multiresinivorans ORNL1.</title>
        <authorList>
            <person name="Podar M."/>
        </authorList>
    </citation>
    <scope>NUCLEOTIDE SEQUENCE [LARGE SCALE GENOMIC DNA]</scope>
    <source>
        <strain evidence="4">populi</strain>
    </source>
</reference>
<evidence type="ECO:0000313" key="4">
    <source>
        <dbReference type="Proteomes" id="UP000502549"/>
    </source>
</evidence>
<feature type="region of interest" description="Disordered" evidence="2">
    <location>
        <begin position="186"/>
        <end position="244"/>
    </location>
</feature>
<dbReference type="RefSeq" id="WP_169937908.1">
    <property type="nucleotide sequence ID" value="NZ_CP048833.1"/>
</dbReference>
<keyword evidence="1" id="KW-0175">Coiled coil</keyword>
<evidence type="ECO:0000256" key="1">
    <source>
        <dbReference type="SAM" id="Coils"/>
    </source>
</evidence>
<feature type="compositionally biased region" description="Basic and acidic residues" evidence="2">
    <location>
        <begin position="534"/>
        <end position="546"/>
    </location>
</feature>
<feature type="compositionally biased region" description="Low complexity" evidence="2">
    <location>
        <begin position="307"/>
        <end position="319"/>
    </location>
</feature>
<feature type="region of interest" description="Disordered" evidence="2">
    <location>
        <begin position="492"/>
        <end position="512"/>
    </location>
</feature>
<name>A0A7Z3BKP8_9PSED</name>
<dbReference type="Proteomes" id="UP000502549">
    <property type="component" value="Chromosome"/>
</dbReference>
<protein>
    <submittedName>
        <fullName evidence="3">Uncharacterized protein</fullName>
    </submittedName>
</protein>
<feature type="compositionally biased region" description="Polar residues" evidence="2">
    <location>
        <begin position="214"/>
        <end position="228"/>
    </location>
</feature>
<dbReference type="KEGG" id="pmui:G4G71_12005"/>
<proteinExistence type="predicted"/>
<sequence>MTHSHSAPTPVGPEHPVRLISLAVHSASAKHWGRPWLRRTLSVMYPRELTFKGIRLPTQPMQSWLHLVARAGLLKRRKAESAGSRQREAAKPPVQTPQATSVLAELAFEWGSEMVPDFAQFARLSRLKREQEQASVDGGEGVSDSAGDQEALDGLPGGADAILGNASMDAVLPDVLDADFLDPASSTKQADEKVGEATQRAEGAAAGPVEQQDSDGTVQLQAMESPSATADGIAPAPESVPLHSTIEPADSVAPTALDGIENIAAGASEELSGDESTAREPAMPVLPEPEERAEREPAIAEVHESAAAEPAAPMSESTAQPVRQDAEMAASAPSVEAEVPALVEQSAPDASGMLEPVEAPRAETTAVEEPAVDGPSLEWQPVEVSAGVDLEEQIDEEHPEFVLPVQDSSEPSELSTVDATRADVPDTPELQESVEHRVEPMEMSPEAADVPAVLHEVAVDLEALPMAATDPLASPEPWVAADVSAMDLESLDEAPPAVQEAAGSDERFEQEQDALAAAVRFQKTLASGGQSERLMAEPARHEETTHGESGYSAVETDVALEPIIASLEDALAMLAAASADHDQTHRQPWDCDDEVPEFVGSGSIDVAAAKSTQSTVPPAVLAIEAGTLADNYLEAAVLQGIFIQKETEMTQMHDELPEADVQETAAPVTSVELQEVSAALNVPQLEANPEDVLSDVQSTLNSLAGMAQGLTQQKQAAGRLQEELEAWNNQLQERERLAGDKEERLLQLENHLKEAKTNLDRMAAENNRLLAERSEALKELAQTVDMRDKATLKRAESIQLEQQRIAEQAASLRGRAGELDERESALKRKTEELVVRLKQLQSAKDKFSTIVKSFNETVQFNSTLSAISKTVTE</sequence>
<feature type="compositionally biased region" description="Basic and acidic residues" evidence="2">
    <location>
        <begin position="289"/>
        <end position="306"/>
    </location>
</feature>
<feature type="region of interest" description="Disordered" evidence="2">
    <location>
        <begin position="78"/>
        <end position="97"/>
    </location>
</feature>
<feature type="region of interest" description="Disordered" evidence="2">
    <location>
        <begin position="529"/>
        <end position="550"/>
    </location>
</feature>
<organism evidence="3 4">
    <name type="scientific">Pseudomonas multiresinivorans</name>
    <dbReference type="NCBI Taxonomy" id="95301"/>
    <lineage>
        <taxon>Bacteria</taxon>
        <taxon>Pseudomonadati</taxon>
        <taxon>Pseudomonadota</taxon>
        <taxon>Gammaproteobacteria</taxon>
        <taxon>Pseudomonadales</taxon>
        <taxon>Pseudomonadaceae</taxon>
        <taxon>Pseudomonas</taxon>
    </lineage>
</organism>
<feature type="region of interest" description="Disordered" evidence="2">
    <location>
        <begin position="132"/>
        <end position="157"/>
    </location>
</feature>
<feature type="coiled-coil region" evidence="1">
    <location>
        <begin position="710"/>
        <end position="779"/>
    </location>
</feature>
<gene>
    <name evidence="3" type="ORF">G4G71_12005</name>
</gene>
<dbReference type="AlphaFoldDB" id="A0A7Z3BKP8"/>
<dbReference type="EMBL" id="CP048833">
    <property type="protein sequence ID" value="QJP08567.1"/>
    <property type="molecule type" value="Genomic_DNA"/>
</dbReference>
<keyword evidence="4" id="KW-1185">Reference proteome</keyword>
<evidence type="ECO:0000256" key="2">
    <source>
        <dbReference type="SAM" id="MobiDB-lite"/>
    </source>
</evidence>
<accession>A0A7Z3BKP8</accession>
<evidence type="ECO:0000313" key="3">
    <source>
        <dbReference type="EMBL" id="QJP08567.1"/>
    </source>
</evidence>
<feature type="region of interest" description="Disordered" evidence="2">
    <location>
        <begin position="269"/>
        <end position="326"/>
    </location>
</feature>